<proteinExistence type="predicted"/>
<dbReference type="InterPro" id="IPR007110">
    <property type="entry name" value="Ig-like_dom"/>
</dbReference>
<evidence type="ECO:0000256" key="6">
    <source>
        <dbReference type="SAM" id="Phobius"/>
    </source>
</evidence>
<dbReference type="SUPFAM" id="SSF48726">
    <property type="entry name" value="Immunoglobulin"/>
    <property type="match status" value="2"/>
</dbReference>
<name>A7SKY2_NEMVE</name>
<evidence type="ECO:0000259" key="8">
    <source>
        <dbReference type="PROSITE" id="PS50835"/>
    </source>
</evidence>
<dbReference type="SMART" id="SM00409">
    <property type="entry name" value="IG"/>
    <property type="match status" value="2"/>
</dbReference>
<dbReference type="InterPro" id="IPR003961">
    <property type="entry name" value="FN3_dom"/>
</dbReference>
<keyword evidence="3 6" id="KW-1133">Transmembrane helix</keyword>
<feature type="compositionally biased region" description="Polar residues" evidence="5">
    <location>
        <begin position="837"/>
        <end position="870"/>
    </location>
</feature>
<sequence>MIFLGTNSKLIAFLVAVKMWELQCAGTQDWQWQYNKSVCFNERADAALSWKVTLSPGDSVSDVNIYEVSVRTQSALKMYSKTNGPEAAFKDRVMRFSMANELSNQFPVFKIYFTLTNLSSSVDGFGSKSIRCQVKGNNSDDASQQRDTLLHVQDKPENTKLIKLAPSSNRVGRYSRIALRCIASANPSVTNYMIYTNGTRSYTGTGIFTTRISVLGEVEFSCEARSAAGYGLNVTVSISVEPSSATWIHFWYFGSSTEGETLYLKCYVSWRYRDNITMVKDGKTIDWVPIMGRYLILSPLHRKDGGIYFCGVTLNGVEYIGYGRLDLDVLYKPENTQLVLLTSSYCYGSAIPLYCSAVAKPSDTRYFLRINNQPLANNTIGLFNVSLSMLGYHLYTCAPSNKVGEGEHRSVRIHVQEPLTTASILPINGTRFTEKSTVQLTCAANEVDSHEIRWTKDGVFVGEGQTLMIQSINRTDEGVYTCTIKNTCNEVSAVTYIGVDYVNMDQQTLKCSSSPGFIILSLETNTASPPNIICNNGHASYRGLVAHSNGSVISYRVDLPDSDVSEVKCRAEGFPGTENTYTIAVADSEYIRNDSFRVTNEQYPPSAAVKARIIKSIKESFDSACLETLSVTYRDGSLVVDVSLVLTANITNPFLSLKETLLQKTKFYGLSVDSSSIEMSVQLSPLPEFFDVITTSQHIAVTWSNPSGDAQCTMRARPLAGASRDWLTSSGSISAASLSCVLDDLQPDTLYEVEVTVSVRGNTRRDTVYISTTPSVIEVVNQDSVIIGLAVTVALLLLLNAATITYFLRCKKSGTEKRPRSNVDGVENSQIQSITMQEGSFSSLHTEEQTVTQPGRSYESMGQTPYSEPNATPEYDTVTPTKTVTQHNQAHVTRPKIFSKRNHESSTSLPRANGPLKQLHNTKARKEKIEKPGHVNDVTASTGARDLEPSAIYQSLDSVFVNEAQYASLTPHTHASTDHMAFVYENLGRDSAKETDFCHHLVDQQEPSHSNTTTA</sequence>
<dbReference type="PROSITE" id="PS50835">
    <property type="entry name" value="IG_LIKE"/>
    <property type="match status" value="2"/>
</dbReference>
<dbReference type="SUPFAM" id="SSF49265">
    <property type="entry name" value="Fibronectin type III"/>
    <property type="match status" value="1"/>
</dbReference>
<keyword evidence="6" id="KW-0472">Membrane</keyword>
<dbReference type="Gene3D" id="2.60.40.10">
    <property type="entry name" value="Immunoglobulins"/>
    <property type="match status" value="2"/>
</dbReference>
<feature type="region of interest" description="Disordered" evidence="5">
    <location>
        <begin position="837"/>
        <end position="891"/>
    </location>
</feature>
<evidence type="ECO:0000256" key="7">
    <source>
        <dbReference type="SAM" id="SignalP"/>
    </source>
</evidence>
<keyword evidence="4" id="KW-0325">Glycoprotein</keyword>
<evidence type="ECO:0000256" key="2">
    <source>
        <dbReference type="ARBA" id="ARBA00022692"/>
    </source>
</evidence>
<keyword evidence="11" id="KW-1185">Reference proteome</keyword>
<dbReference type="PANTHER" id="PTHR11973:SF21">
    <property type="entry name" value="IG-LIKE DOMAIN-CONTAINING PROTEIN"/>
    <property type="match status" value="1"/>
</dbReference>
<dbReference type="PhylomeDB" id="A7SKY2"/>
<dbReference type="CDD" id="cd00096">
    <property type="entry name" value="Ig"/>
    <property type="match status" value="1"/>
</dbReference>
<evidence type="ECO:0000259" key="9">
    <source>
        <dbReference type="PROSITE" id="PS50853"/>
    </source>
</evidence>
<dbReference type="EMBL" id="DS469692">
    <property type="protein sequence ID" value="EDO35656.1"/>
    <property type="molecule type" value="Genomic_DNA"/>
</dbReference>
<feature type="chain" id="PRO_5002714484" evidence="7">
    <location>
        <begin position="28"/>
        <end position="1015"/>
    </location>
</feature>
<evidence type="ECO:0000256" key="5">
    <source>
        <dbReference type="SAM" id="MobiDB-lite"/>
    </source>
</evidence>
<dbReference type="AlphaFoldDB" id="A7SKY2"/>
<dbReference type="InParanoid" id="A7SKY2"/>
<feature type="transmembrane region" description="Helical" evidence="6">
    <location>
        <begin position="785"/>
        <end position="808"/>
    </location>
</feature>
<feature type="domain" description="Ig-like" evidence="8">
    <location>
        <begin position="418"/>
        <end position="495"/>
    </location>
</feature>
<evidence type="ECO:0000256" key="4">
    <source>
        <dbReference type="ARBA" id="ARBA00023180"/>
    </source>
</evidence>
<evidence type="ECO:0000313" key="11">
    <source>
        <dbReference type="Proteomes" id="UP000001593"/>
    </source>
</evidence>
<dbReference type="PANTHER" id="PTHR11973">
    <property type="entry name" value="CELL SURFACE GLYCOPROTEIN MUC18-RELATED"/>
    <property type="match status" value="1"/>
</dbReference>
<dbReference type="InterPro" id="IPR003598">
    <property type="entry name" value="Ig_sub2"/>
</dbReference>
<keyword evidence="7" id="KW-0732">Signal</keyword>
<dbReference type="Proteomes" id="UP000001593">
    <property type="component" value="Unassembled WGS sequence"/>
</dbReference>
<dbReference type="Pfam" id="PF13927">
    <property type="entry name" value="Ig_3"/>
    <property type="match status" value="1"/>
</dbReference>
<dbReference type="InterPro" id="IPR051116">
    <property type="entry name" value="Surface_Rcpt/Adhesion_Mol"/>
</dbReference>
<comment type="subcellular location">
    <subcellularLocation>
        <location evidence="1">Membrane</location>
        <topology evidence="1">Single-pass type I membrane protein</topology>
    </subcellularLocation>
</comment>
<dbReference type="PROSITE" id="PS50853">
    <property type="entry name" value="FN3"/>
    <property type="match status" value="1"/>
</dbReference>
<dbReference type="InterPro" id="IPR036179">
    <property type="entry name" value="Ig-like_dom_sf"/>
</dbReference>
<dbReference type="SMART" id="SM00408">
    <property type="entry name" value="IGc2"/>
    <property type="match status" value="2"/>
</dbReference>
<dbReference type="InterPro" id="IPR013783">
    <property type="entry name" value="Ig-like_fold"/>
</dbReference>
<dbReference type="GO" id="GO:0005886">
    <property type="term" value="C:plasma membrane"/>
    <property type="evidence" value="ECO:0000318"/>
    <property type="project" value="GO_Central"/>
</dbReference>
<feature type="domain" description="Fibronectin type-III" evidence="9">
    <location>
        <begin position="684"/>
        <end position="775"/>
    </location>
</feature>
<feature type="signal peptide" evidence="7">
    <location>
        <begin position="1"/>
        <end position="27"/>
    </location>
</feature>
<evidence type="ECO:0000256" key="1">
    <source>
        <dbReference type="ARBA" id="ARBA00004479"/>
    </source>
</evidence>
<dbReference type="InterPro" id="IPR003599">
    <property type="entry name" value="Ig_sub"/>
</dbReference>
<organism evidence="10 11">
    <name type="scientific">Nematostella vectensis</name>
    <name type="common">Starlet sea anemone</name>
    <dbReference type="NCBI Taxonomy" id="45351"/>
    <lineage>
        <taxon>Eukaryota</taxon>
        <taxon>Metazoa</taxon>
        <taxon>Cnidaria</taxon>
        <taxon>Anthozoa</taxon>
        <taxon>Hexacorallia</taxon>
        <taxon>Actiniaria</taxon>
        <taxon>Edwardsiidae</taxon>
        <taxon>Nematostella</taxon>
    </lineage>
</organism>
<keyword evidence="2 6" id="KW-0812">Transmembrane</keyword>
<dbReference type="InterPro" id="IPR036116">
    <property type="entry name" value="FN3_sf"/>
</dbReference>
<feature type="compositionally biased region" description="Polar residues" evidence="5">
    <location>
        <begin position="878"/>
        <end position="891"/>
    </location>
</feature>
<accession>A7SKY2</accession>
<evidence type="ECO:0000313" key="10">
    <source>
        <dbReference type="EMBL" id="EDO35656.1"/>
    </source>
</evidence>
<gene>
    <name evidence="10" type="ORF">NEMVEDRAFT_v1g213889</name>
</gene>
<protein>
    <submittedName>
        <fullName evidence="10">Uncharacterized protein</fullName>
    </submittedName>
</protein>
<feature type="domain" description="Ig-like" evidence="8">
    <location>
        <begin position="187"/>
        <end position="313"/>
    </location>
</feature>
<evidence type="ECO:0000256" key="3">
    <source>
        <dbReference type="ARBA" id="ARBA00022989"/>
    </source>
</evidence>
<dbReference type="HOGENOM" id="CLU_316257_0_0_1"/>
<reference evidence="10 11" key="1">
    <citation type="journal article" date="2007" name="Science">
        <title>Sea anemone genome reveals ancestral eumetazoan gene repertoire and genomic organization.</title>
        <authorList>
            <person name="Putnam N.H."/>
            <person name="Srivastava M."/>
            <person name="Hellsten U."/>
            <person name="Dirks B."/>
            <person name="Chapman J."/>
            <person name="Salamov A."/>
            <person name="Terry A."/>
            <person name="Shapiro H."/>
            <person name="Lindquist E."/>
            <person name="Kapitonov V.V."/>
            <person name="Jurka J."/>
            <person name="Genikhovich G."/>
            <person name="Grigoriev I.V."/>
            <person name="Lucas S.M."/>
            <person name="Steele R.E."/>
            <person name="Finnerty J.R."/>
            <person name="Technau U."/>
            <person name="Martindale M.Q."/>
            <person name="Rokhsar D.S."/>
        </authorList>
    </citation>
    <scope>NUCLEOTIDE SEQUENCE [LARGE SCALE GENOMIC DNA]</scope>
    <source>
        <strain evidence="11">CH2 X CH6</strain>
    </source>
</reference>